<feature type="domain" description="Ribonuclease R winged-helix" evidence="3">
    <location>
        <begin position="12"/>
        <end position="74"/>
    </location>
</feature>
<evidence type="ECO:0000259" key="3">
    <source>
        <dbReference type="Pfam" id="PF08461"/>
    </source>
</evidence>
<gene>
    <name evidence="4" type="ORF">CHINAEXTREME_10265</name>
</gene>
<sequence>MPPDLDRRMYDILRLVDHHGPIGSIQLVELLQLHGYDIKDRTIRLALSELDELGLTEKVPGQGRRLTERGRRELEQGDVNARLERIRARIATLSSRVTYDPGEDGGDVIASCVFLEEEIVDDALDLVARLDALPLGPIPIRLEESNAEEPGDRRLLAPSSITLDGVLLTRGIDARLTNAAVLEYEPVESRSDPGGPADALEPDANPPSSAGGRILRHVDVIDGEGSSIDVVTLLIEAGRNDVAGILEADGADGEADSDSDRPRGTGLLVGDDREFPINRLEEARDLTIATRDALGGVVDFQRPRERDRLPGGDPTWAFGSVTHVGSGELLLAALDEYGLSTSWETLYGTVPRREFESVTRVTTETADD</sequence>
<reference evidence="4 5" key="1">
    <citation type="journal article" date="2011" name="J. Bacteriol.">
        <title>Genome sequence of Halobiforma lacisalsi AJ5, an extremely halophilic archaeon which harbors a bop gene.</title>
        <authorList>
            <person name="Jiang X."/>
            <person name="Wang S."/>
            <person name="Cheng H."/>
            <person name="Huo Y."/>
            <person name="Zhang X."/>
            <person name="Zhu X."/>
            <person name="Han X."/>
            <person name="Ni P."/>
            <person name="Wu M."/>
        </authorList>
    </citation>
    <scope>NUCLEOTIDE SEQUENCE [LARGE SCALE GENOMIC DNA]</scope>
    <source>
        <strain evidence="4 5">AJ5</strain>
    </source>
</reference>
<name>A0A1P8LQT0_NATLA</name>
<dbReference type="SUPFAM" id="SSF46785">
    <property type="entry name" value="Winged helix' DNA-binding domain"/>
    <property type="match status" value="1"/>
</dbReference>
<protein>
    <submittedName>
        <fullName evidence="4">Ribonuclease R</fullName>
    </submittedName>
</protein>
<dbReference type="EMBL" id="CP019285">
    <property type="protein sequence ID" value="APW98147.1"/>
    <property type="molecule type" value="Genomic_DNA"/>
</dbReference>
<dbReference type="InterPro" id="IPR013668">
    <property type="entry name" value="RNase_R_HTH_12"/>
</dbReference>
<proteinExistence type="predicted"/>
<dbReference type="RefSeq" id="WP_010546606.1">
    <property type="nucleotide sequence ID" value="NZ_AOLZ01000075.1"/>
</dbReference>
<dbReference type="AlphaFoldDB" id="A0A1P8LQT0"/>
<dbReference type="Pfam" id="PF08461">
    <property type="entry name" value="WHD_RNase_R"/>
    <property type="match status" value="1"/>
</dbReference>
<evidence type="ECO:0000313" key="4">
    <source>
        <dbReference type="EMBL" id="APW98147.1"/>
    </source>
</evidence>
<evidence type="ECO:0000256" key="1">
    <source>
        <dbReference type="SAM" id="MobiDB-lite"/>
    </source>
</evidence>
<dbReference type="Gene3D" id="3.30.70.1360">
    <property type="entry name" value="mj0159-like"/>
    <property type="match status" value="1"/>
</dbReference>
<dbReference type="GeneID" id="30921511"/>
<dbReference type="InterPro" id="IPR036984">
    <property type="entry name" value="NrpR_dom_sf"/>
</dbReference>
<dbReference type="KEGG" id="hlc:CHINAEXTREME10265"/>
<feature type="domain" description="NrpR regulatory" evidence="2">
    <location>
        <begin position="86"/>
        <end position="185"/>
    </location>
</feature>
<dbReference type="InterPro" id="IPR002846">
    <property type="entry name" value="NRD"/>
</dbReference>
<dbReference type="Pfam" id="PF01995">
    <property type="entry name" value="NRD1_2"/>
    <property type="match status" value="1"/>
</dbReference>
<evidence type="ECO:0000313" key="5">
    <source>
        <dbReference type="Proteomes" id="UP000186547"/>
    </source>
</evidence>
<dbReference type="InterPro" id="IPR036390">
    <property type="entry name" value="WH_DNA-bd_sf"/>
</dbReference>
<dbReference type="PANTHER" id="PTHR41964:SF1">
    <property type="entry name" value="GLOBAL NITROGEN REGULATOR NRPR"/>
    <property type="match status" value="1"/>
</dbReference>
<organism evidence="4 5">
    <name type="scientific">Natronobacterium lacisalsi AJ5</name>
    <dbReference type="NCBI Taxonomy" id="358396"/>
    <lineage>
        <taxon>Archaea</taxon>
        <taxon>Methanobacteriati</taxon>
        <taxon>Methanobacteriota</taxon>
        <taxon>Stenosarchaea group</taxon>
        <taxon>Halobacteria</taxon>
        <taxon>Halobacteriales</taxon>
        <taxon>Natrialbaceae</taxon>
        <taxon>Natronobacterium</taxon>
    </lineage>
</organism>
<evidence type="ECO:0000259" key="2">
    <source>
        <dbReference type="Pfam" id="PF01995"/>
    </source>
</evidence>
<dbReference type="PANTHER" id="PTHR41964">
    <property type="entry name" value="GLOBAL NITROGEN REGULATOR NRPR"/>
    <property type="match status" value="1"/>
</dbReference>
<accession>A0A1P8LQT0</accession>
<feature type="region of interest" description="Disordered" evidence="1">
    <location>
        <begin position="186"/>
        <end position="212"/>
    </location>
</feature>
<dbReference type="Proteomes" id="UP000186547">
    <property type="component" value="Chromosome"/>
</dbReference>
<dbReference type="InterPro" id="IPR038982">
    <property type="entry name" value="NrpR"/>
</dbReference>